<sequence length="104" mass="12161">MHVPMQPTESLKYGTMKHFVKLEKCITDKFPPNGLKRDLKTCNQPRVVKWASEWMLEFDLEPQLESDDEESPCMEDLESCDHRALRFSKFRPAQVLVSPARFCS</sequence>
<organism evidence="1">
    <name type="scientific">Coccolithus braarudii</name>
    <dbReference type="NCBI Taxonomy" id="221442"/>
    <lineage>
        <taxon>Eukaryota</taxon>
        <taxon>Haptista</taxon>
        <taxon>Haptophyta</taxon>
        <taxon>Prymnesiophyceae</taxon>
        <taxon>Coccolithales</taxon>
        <taxon>Coccolithaceae</taxon>
        <taxon>Coccolithus</taxon>
    </lineage>
</organism>
<name>A0A7S0LW53_9EUKA</name>
<evidence type="ECO:0000313" key="1">
    <source>
        <dbReference type="EMBL" id="CAD8621963.1"/>
    </source>
</evidence>
<protein>
    <submittedName>
        <fullName evidence="1">Uncharacterized protein</fullName>
    </submittedName>
</protein>
<proteinExistence type="predicted"/>
<accession>A0A7S0LW53</accession>
<gene>
    <name evidence="1" type="ORF">CPEL01642_LOCUS25346</name>
</gene>
<dbReference type="AlphaFoldDB" id="A0A7S0LW53"/>
<reference evidence="1" key="1">
    <citation type="submission" date="2021-01" db="EMBL/GenBank/DDBJ databases">
        <authorList>
            <person name="Corre E."/>
            <person name="Pelletier E."/>
            <person name="Niang G."/>
            <person name="Scheremetjew M."/>
            <person name="Finn R."/>
            <person name="Kale V."/>
            <person name="Holt S."/>
            <person name="Cochrane G."/>
            <person name="Meng A."/>
            <person name="Brown T."/>
            <person name="Cohen L."/>
        </authorList>
    </citation>
    <scope>NUCLEOTIDE SEQUENCE</scope>
    <source>
        <strain evidence="1">PLY182g</strain>
    </source>
</reference>
<dbReference type="EMBL" id="HBEY01052679">
    <property type="protein sequence ID" value="CAD8621963.1"/>
    <property type="molecule type" value="Transcribed_RNA"/>
</dbReference>